<feature type="signal peptide" evidence="1">
    <location>
        <begin position="1"/>
        <end position="22"/>
    </location>
</feature>
<sequence length="170" mass="18875">MKKKVVFLLMCLMLLGAGSAFAAASPTDNSDPAASQMVASVKKFELLKEFQDELHQINSLRITRLETKTQIVQKQDQIIDLTLAAKENGNKEALKEAAAVRKQIHTVNADLDNLWSNMKDEMKAFKQAVKDRDSGQAQARINNVISIFGEINGKLTDKAGLYDQIIDILK</sequence>
<dbReference type="RefSeq" id="WP_209845882.1">
    <property type="nucleotide sequence ID" value="NZ_CBCRVE010000002.1"/>
</dbReference>
<feature type="chain" id="PRO_5046188925" evidence="1">
    <location>
        <begin position="23"/>
        <end position="170"/>
    </location>
</feature>
<proteinExistence type="predicted"/>
<dbReference type="Proteomes" id="UP001519273">
    <property type="component" value="Unassembled WGS sequence"/>
</dbReference>
<keyword evidence="3" id="KW-1185">Reference proteome</keyword>
<evidence type="ECO:0000313" key="3">
    <source>
        <dbReference type="Proteomes" id="UP001519273"/>
    </source>
</evidence>
<comment type="caution">
    <text evidence="2">The sequence shown here is derived from an EMBL/GenBank/DDBJ whole genome shotgun (WGS) entry which is preliminary data.</text>
</comment>
<protein>
    <submittedName>
        <fullName evidence="2">Uncharacterized protein</fullName>
    </submittedName>
</protein>
<organism evidence="2 3">
    <name type="scientific">Paenibacillus sediminis</name>
    <dbReference type="NCBI Taxonomy" id="664909"/>
    <lineage>
        <taxon>Bacteria</taxon>
        <taxon>Bacillati</taxon>
        <taxon>Bacillota</taxon>
        <taxon>Bacilli</taxon>
        <taxon>Bacillales</taxon>
        <taxon>Paenibacillaceae</taxon>
        <taxon>Paenibacillus</taxon>
    </lineage>
</organism>
<keyword evidence="1" id="KW-0732">Signal</keyword>
<reference evidence="2 3" key="1">
    <citation type="submission" date="2021-03" db="EMBL/GenBank/DDBJ databases">
        <title>Genomic Encyclopedia of Type Strains, Phase IV (KMG-IV): sequencing the most valuable type-strain genomes for metagenomic binning, comparative biology and taxonomic classification.</title>
        <authorList>
            <person name="Goeker M."/>
        </authorList>
    </citation>
    <scope>NUCLEOTIDE SEQUENCE [LARGE SCALE GENOMIC DNA]</scope>
    <source>
        <strain evidence="2 3">DSM 23491</strain>
    </source>
</reference>
<evidence type="ECO:0000313" key="2">
    <source>
        <dbReference type="EMBL" id="MBP1936103.1"/>
    </source>
</evidence>
<gene>
    <name evidence="2" type="ORF">J2Z20_000964</name>
</gene>
<accession>A0ABS4H0Q1</accession>
<name>A0ABS4H0Q1_9BACL</name>
<evidence type="ECO:0000256" key="1">
    <source>
        <dbReference type="SAM" id="SignalP"/>
    </source>
</evidence>
<dbReference type="EMBL" id="JAGGKP010000001">
    <property type="protein sequence ID" value="MBP1936103.1"/>
    <property type="molecule type" value="Genomic_DNA"/>
</dbReference>